<evidence type="ECO:0000256" key="2">
    <source>
        <dbReference type="ARBA" id="ARBA00005466"/>
    </source>
</evidence>
<gene>
    <name evidence="10" type="ORF">MKW98_030317</name>
</gene>
<dbReference type="InterPro" id="IPR016166">
    <property type="entry name" value="FAD-bd_PCMH"/>
</dbReference>
<evidence type="ECO:0000256" key="5">
    <source>
        <dbReference type="ARBA" id="ARBA00022827"/>
    </source>
</evidence>
<comment type="caution">
    <text evidence="10">The sequence shown here is derived from an EMBL/GenBank/DDBJ whole genome shotgun (WGS) entry which is preliminary data.</text>
</comment>
<dbReference type="Proteomes" id="UP001202328">
    <property type="component" value="Unassembled WGS sequence"/>
</dbReference>
<dbReference type="InterPro" id="IPR036318">
    <property type="entry name" value="FAD-bd_PCMH-like_sf"/>
</dbReference>
<dbReference type="AlphaFoldDB" id="A0AAD4TFR7"/>
<dbReference type="GO" id="GO:0071949">
    <property type="term" value="F:FAD binding"/>
    <property type="evidence" value="ECO:0007669"/>
    <property type="project" value="InterPro"/>
</dbReference>
<dbReference type="PROSITE" id="PS51387">
    <property type="entry name" value="FAD_PCMH"/>
    <property type="match status" value="1"/>
</dbReference>
<keyword evidence="7" id="KW-0325">Glycoprotein</keyword>
<keyword evidence="4 8" id="KW-0732">Signal</keyword>
<evidence type="ECO:0000313" key="11">
    <source>
        <dbReference type="Proteomes" id="UP001202328"/>
    </source>
</evidence>
<dbReference type="InterPro" id="IPR016167">
    <property type="entry name" value="FAD-bd_PCMH_sub1"/>
</dbReference>
<evidence type="ECO:0000313" key="10">
    <source>
        <dbReference type="EMBL" id="KAI3958652.1"/>
    </source>
</evidence>
<dbReference type="InterPro" id="IPR016169">
    <property type="entry name" value="FAD-bd_PCMH_sub2"/>
</dbReference>
<name>A0AAD4TFR7_9MAGN</name>
<evidence type="ECO:0000256" key="6">
    <source>
        <dbReference type="ARBA" id="ARBA00023157"/>
    </source>
</evidence>
<dbReference type="PANTHER" id="PTHR32448">
    <property type="entry name" value="OS08G0158400 PROTEIN"/>
    <property type="match status" value="1"/>
</dbReference>
<protein>
    <recommendedName>
        <fullName evidence="9">FAD-binding PCMH-type domain-containing protein</fullName>
    </recommendedName>
</protein>
<dbReference type="Pfam" id="PF08031">
    <property type="entry name" value="BBE"/>
    <property type="match status" value="1"/>
</dbReference>
<sequence>MNMIRLTTQSSSSLVLLYAFLVLSISLITSSSEYEDDYNFLQCLSQHSDPSILTYTSKDSNFSSVLFSTIQSLRFYSPAIRKPRVIVTPLKESHVQASVICSKRHGFQIRVRSGGHDYEGLSYVSDVPFVVVDLSNLRSINIDVENSTAWVQSGAITGELYYRIAEKSRNLGFPSVFCPTVGIGGSFQGGGYGNMLRKYGLAADNVIDARIVDAKGRVLDKESMGEDLFWAIRGGGMSFGIVVSWKIRLVYVPTNVTVFTINKNLDQGATKLVHRWQEVASELPHELFVRVSISVVNSTTKEGEKTILASFPSLYLGNTENLLAIMNERFPELGLERNDCAEMSWIQSQLYINGFPVNGSLDILLSRNQVKRYAKIKSDYVKEPIPETGLEGLWKKILEEKSVARMNFSPNGGRMAEISECEIPFPHREGNLYSIQYVVGWEGAGSEAAEPHIRWMRELHECMTPYVSKSPREAYLNYRDIDVGQSINGTATYLEGMVWGSKYFKSNYERLVQVKSQVDPENFFRNEQSIPAVAY</sequence>
<feature type="signal peptide" evidence="8">
    <location>
        <begin position="1"/>
        <end position="32"/>
    </location>
</feature>
<keyword evidence="11" id="KW-1185">Reference proteome</keyword>
<dbReference type="FunFam" id="3.30.43.10:FF:000004">
    <property type="entry name" value="Berberine bridge enzyme-like 15"/>
    <property type="match status" value="1"/>
</dbReference>
<evidence type="ECO:0000256" key="3">
    <source>
        <dbReference type="ARBA" id="ARBA00022630"/>
    </source>
</evidence>
<evidence type="ECO:0000256" key="7">
    <source>
        <dbReference type="ARBA" id="ARBA00023180"/>
    </source>
</evidence>
<evidence type="ECO:0000259" key="9">
    <source>
        <dbReference type="PROSITE" id="PS51387"/>
    </source>
</evidence>
<comment type="similarity">
    <text evidence="2">Belongs to the oxygen-dependent FAD-linked oxidoreductase family.</text>
</comment>
<evidence type="ECO:0000256" key="8">
    <source>
        <dbReference type="SAM" id="SignalP"/>
    </source>
</evidence>
<dbReference type="InterPro" id="IPR006094">
    <property type="entry name" value="Oxid_FAD_bind_N"/>
</dbReference>
<dbReference type="SUPFAM" id="SSF56176">
    <property type="entry name" value="FAD-binding/transporter-associated domain-like"/>
    <property type="match status" value="1"/>
</dbReference>
<feature type="chain" id="PRO_5041938479" description="FAD-binding PCMH-type domain-containing protein" evidence="8">
    <location>
        <begin position="33"/>
        <end position="535"/>
    </location>
</feature>
<dbReference type="Gene3D" id="3.40.462.20">
    <property type="match status" value="1"/>
</dbReference>
<comment type="cofactor">
    <cofactor evidence="1">
        <name>FAD</name>
        <dbReference type="ChEBI" id="CHEBI:57692"/>
    </cofactor>
</comment>
<keyword evidence="3" id="KW-0285">Flavoprotein</keyword>
<reference evidence="10" key="1">
    <citation type="submission" date="2022-04" db="EMBL/GenBank/DDBJ databases">
        <title>A functionally conserved STORR gene fusion in Papaver species that diverged 16.8 million years ago.</title>
        <authorList>
            <person name="Catania T."/>
        </authorList>
    </citation>
    <scope>NUCLEOTIDE SEQUENCE</scope>
    <source>
        <strain evidence="10">S-188037</strain>
    </source>
</reference>
<dbReference type="EMBL" id="JAJJMB010001096">
    <property type="protein sequence ID" value="KAI3958652.1"/>
    <property type="molecule type" value="Genomic_DNA"/>
</dbReference>
<dbReference type="Pfam" id="PF01565">
    <property type="entry name" value="FAD_binding_4"/>
    <property type="match status" value="1"/>
</dbReference>
<evidence type="ECO:0000256" key="4">
    <source>
        <dbReference type="ARBA" id="ARBA00022729"/>
    </source>
</evidence>
<dbReference type="GO" id="GO:0016491">
    <property type="term" value="F:oxidoreductase activity"/>
    <property type="evidence" value="ECO:0007669"/>
    <property type="project" value="InterPro"/>
</dbReference>
<dbReference type="Gene3D" id="3.30.43.10">
    <property type="entry name" value="Uridine Diphospho-n-acetylenolpyruvylglucosamine Reductase, domain 2"/>
    <property type="match status" value="1"/>
</dbReference>
<accession>A0AAD4TFR7</accession>
<keyword evidence="5" id="KW-0274">FAD</keyword>
<keyword evidence="6" id="KW-1015">Disulfide bond</keyword>
<feature type="domain" description="FAD-binding PCMH-type" evidence="9">
    <location>
        <begin position="79"/>
        <end position="252"/>
    </location>
</feature>
<organism evidence="10 11">
    <name type="scientific">Papaver atlanticum</name>
    <dbReference type="NCBI Taxonomy" id="357466"/>
    <lineage>
        <taxon>Eukaryota</taxon>
        <taxon>Viridiplantae</taxon>
        <taxon>Streptophyta</taxon>
        <taxon>Embryophyta</taxon>
        <taxon>Tracheophyta</taxon>
        <taxon>Spermatophyta</taxon>
        <taxon>Magnoliopsida</taxon>
        <taxon>Ranunculales</taxon>
        <taxon>Papaveraceae</taxon>
        <taxon>Papaveroideae</taxon>
        <taxon>Papaver</taxon>
    </lineage>
</organism>
<proteinExistence type="inferred from homology"/>
<evidence type="ECO:0000256" key="1">
    <source>
        <dbReference type="ARBA" id="ARBA00001974"/>
    </source>
</evidence>
<dbReference type="Gene3D" id="3.30.465.10">
    <property type="match status" value="1"/>
</dbReference>
<dbReference type="InterPro" id="IPR012951">
    <property type="entry name" value="BBE"/>
</dbReference>